<reference evidence="1" key="1">
    <citation type="journal article" date="2019" name="Sci. Rep.">
        <title>Draft genome of Tanacetum cinerariifolium, the natural source of mosquito coil.</title>
        <authorList>
            <person name="Yamashiro T."/>
            <person name="Shiraishi A."/>
            <person name="Satake H."/>
            <person name="Nakayama K."/>
        </authorList>
    </citation>
    <scope>NUCLEOTIDE SEQUENCE</scope>
</reference>
<accession>A0A699XGM8</accession>
<protein>
    <submittedName>
        <fullName evidence="1">Uncharacterized protein</fullName>
    </submittedName>
</protein>
<feature type="non-terminal residue" evidence="1">
    <location>
        <position position="1"/>
    </location>
</feature>
<dbReference type="EMBL" id="BKCJ011860866">
    <property type="protein sequence ID" value="GFD59085.1"/>
    <property type="molecule type" value="Genomic_DNA"/>
</dbReference>
<name>A0A699XGM8_TANCI</name>
<gene>
    <name evidence="1" type="ORF">Tci_931054</name>
</gene>
<dbReference type="AlphaFoldDB" id="A0A699XGM8"/>
<evidence type="ECO:0000313" key="1">
    <source>
        <dbReference type="EMBL" id="GFD59085.1"/>
    </source>
</evidence>
<organism evidence="1">
    <name type="scientific">Tanacetum cinerariifolium</name>
    <name type="common">Dalmatian daisy</name>
    <name type="synonym">Chrysanthemum cinerariifolium</name>
    <dbReference type="NCBI Taxonomy" id="118510"/>
    <lineage>
        <taxon>Eukaryota</taxon>
        <taxon>Viridiplantae</taxon>
        <taxon>Streptophyta</taxon>
        <taxon>Embryophyta</taxon>
        <taxon>Tracheophyta</taxon>
        <taxon>Spermatophyta</taxon>
        <taxon>Magnoliopsida</taxon>
        <taxon>eudicotyledons</taxon>
        <taxon>Gunneridae</taxon>
        <taxon>Pentapetalae</taxon>
        <taxon>asterids</taxon>
        <taxon>campanulids</taxon>
        <taxon>Asterales</taxon>
        <taxon>Asteraceae</taxon>
        <taxon>Asteroideae</taxon>
        <taxon>Anthemideae</taxon>
        <taxon>Anthemidinae</taxon>
        <taxon>Tanacetum</taxon>
    </lineage>
</organism>
<comment type="caution">
    <text evidence="1">The sequence shown here is derived from an EMBL/GenBank/DDBJ whole genome shotgun (WGS) entry which is preliminary data.</text>
</comment>
<proteinExistence type="predicted"/>
<sequence length="83" mass="8766">VGERVDAGYRSEAERHDFLSQERYRQGDAVSGVVDAGALQRAKHDGSIVGVALRIPLVIGQPQTVGATAANHGVDAGNEARRD</sequence>
<feature type="non-terminal residue" evidence="1">
    <location>
        <position position="83"/>
    </location>
</feature>